<evidence type="ECO:0000256" key="2">
    <source>
        <dbReference type="ARBA" id="ARBA00022490"/>
    </source>
</evidence>
<dbReference type="GeneID" id="25567260"/>
<dbReference type="InterPro" id="IPR050687">
    <property type="entry name" value="Dynein_IC"/>
</dbReference>
<dbReference type="EMBL" id="GL349475">
    <property type="protein sequence ID" value="KNC52728.1"/>
    <property type="molecule type" value="Genomic_DNA"/>
</dbReference>
<proteinExistence type="predicted"/>
<evidence type="ECO:0000256" key="1">
    <source>
        <dbReference type="ARBA" id="ARBA00004496"/>
    </source>
</evidence>
<reference evidence="6 7" key="1">
    <citation type="submission" date="2010-05" db="EMBL/GenBank/DDBJ databases">
        <title>The Genome Sequence of Thecamonas trahens ATCC 50062.</title>
        <authorList>
            <consortium name="The Broad Institute Genome Sequencing Platform"/>
            <person name="Russ C."/>
            <person name="Cuomo C."/>
            <person name="Shea T."/>
            <person name="Young S.K."/>
            <person name="Zeng Q."/>
            <person name="Koehrsen M."/>
            <person name="Haas B."/>
            <person name="Borodovsky M."/>
            <person name="Guigo R."/>
            <person name="Alvarado L."/>
            <person name="Berlin A."/>
            <person name="Bochicchio J."/>
            <person name="Borenstein D."/>
            <person name="Chapman S."/>
            <person name="Chen Z."/>
            <person name="Freedman E."/>
            <person name="Gellesch M."/>
            <person name="Goldberg J."/>
            <person name="Griggs A."/>
            <person name="Gujja S."/>
            <person name="Heilman E."/>
            <person name="Heiman D."/>
            <person name="Hepburn T."/>
            <person name="Howarth C."/>
            <person name="Jen D."/>
            <person name="Larson L."/>
            <person name="Mehta T."/>
            <person name="Park D."/>
            <person name="Pearson M."/>
            <person name="Roberts A."/>
            <person name="Saif S."/>
            <person name="Shenoy N."/>
            <person name="Sisk P."/>
            <person name="Stolte C."/>
            <person name="Sykes S."/>
            <person name="Thomson T."/>
            <person name="Walk T."/>
            <person name="White J."/>
            <person name="Yandava C."/>
            <person name="Burger G."/>
            <person name="Gray M.W."/>
            <person name="Holland P.W.H."/>
            <person name="King N."/>
            <person name="Lang F.B.F."/>
            <person name="Roger A.J."/>
            <person name="Ruiz-Trillo I."/>
            <person name="Lander E."/>
            <person name="Nusbaum C."/>
        </authorList>
    </citation>
    <scope>NUCLEOTIDE SEQUENCE [LARGE SCALE GENOMIC DNA]</scope>
    <source>
        <strain evidence="6 7">ATCC 50062</strain>
    </source>
</reference>
<organism evidence="6 7">
    <name type="scientific">Thecamonas trahens ATCC 50062</name>
    <dbReference type="NCBI Taxonomy" id="461836"/>
    <lineage>
        <taxon>Eukaryota</taxon>
        <taxon>Apusozoa</taxon>
        <taxon>Apusomonadida</taxon>
        <taxon>Apusomonadidae</taxon>
        <taxon>Thecamonas</taxon>
    </lineage>
</organism>
<dbReference type="Proteomes" id="UP000054408">
    <property type="component" value="Unassembled WGS sequence"/>
</dbReference>
<evidence type="ECO:0000256" key="3">
    <source>
        <dbReference type="ARBA" id="ARBA00022574"/>
    </source>
</evidence>
<keyword evidence="7" id="KW-1185">Reference proteome</keyword>
<dbReference type="GO" id="GO:0045503">
    <property type="term" value="F:dynein light chain binding"/>
    <property type="evidence" value="ECO:0007669"/>
    <property type="project" value="TreeGrafter"/>
</dbReference>
<dbReference type="GO" id="GO:0045504">
    <property type="term" value="F:dynein heavy chain binding"/>
    <property type="evidence" value="ECO:0007669"/>
    <property type="project" value="TreeGrafter"/>
</dbReference>
<dbReference type="AlphaFoldDB" id="A0A0L0DMT6"/>
<sequence>MAAYTAQTPRHTHSYGIPAARHNAVVFESIAGGKSLRMVAPAGGRVRDTVIATHVGAELSFRASFAAHNALIVALVRDPTHDHRFITVSDDGELALWDDTGGWSALGEPLVLDPLGRTLEAAWSPDGALLAVVAESHGLHIIAVGEETLHQTRFIPMVAADGCTWLNSAGLVVFGRNALSDAPEVAVVDTDAGSLAVMNLLPLTPDGASNARFTASCRIPGSSAVAAVTGARVVFVLTDAGSATGWRAAGSGAPRSMALGPRDEVVYIPCDDARVAGHRHDGQLVRMVALDMRPSVVFALSALPEDRKPRVVAKAAGGVTCFGWLAPSLLAAGTTSGELAILDMESELVISQTIAHPTGKATPLFGSIELFCEVWTVAIGPATGEIRWLATGSEDQTIRIHSVARDGKGITCDHAIVRAHTRAVTAIDWRGSPQASTLISVSDDCVINAFSIALSETSEQVSVVNTARITSSIAIPQWHTLTYAALVGDRTVVAVSQNGYVLTADIGCFSTPWDGDIGNPSWTARIHAGSVEGLAIYRSDNLDEDHCVIATISADCSIHLLELSKLASRSV</sequence>
<keyword evidence="4" id="KW-0677">Repeat</keyword>
<dbReference type="Gene3D" id="2.130.10.10">
    <property type="entry name" value="YVTN repeat-like/Quinoprotein amine dehydrogenase"/>
    <property type="match status" value="2"/>
</dbReference>
<dbReference type="GO" id="GO:0007018">
    <property type="term" value="P:microtubule-based movement"/>
    <property type="evidence" value="ECO:0007669"/>
    <property type="project" value="TreeGrafter"/>
</dbReference>
<evidence type="ECO:0000256" key="4">
    <source>
        <dbReference type="ARBA" id="ARBA00022737"/>
    </source>
</evidence>
<dbReference type="GO" id="GO:0005737">
    <property type="term" value="C:cytoplasm"/>
    <property type="evidence" value="ECO:0007669"/>
    <property type="project" value="UniProtKB-SubCell"/>
</dbReference>
<evidence type="ECO:0008006" key="8">
    <source>
        <dbReference type="Google" id="ProtNLM"/>
    </source>
</evidence>
<dbReference type="SUPFAM" id="SSF63829">
    <property type="entry name" value="Calcium-dependent phosphotriesterase"/>
    <property type="match status" value="1"/>
</dbReference>
<dbReference type="PANTHER" id="PTHR12442">
    <property type="entry name" value="DYNEIN INTERMEDIATE CHAIN"/>
    <property type="match status" value="1"/>
</dbReference>
<dbReference type="SUPFAM" id="SSF50978">
    <property type="entry name" value="WD40 repeat-like"/>
    <property type="match status" value="1"/>
</dbReference>
<feature type="repeat" description="WD" evidence="5">
    <location>
        <begin position="65"/>
        <end position="98"/>
    </location>
</feature>
<accession>A0A0L0DMT6</accession>
<dbReference type="InterPro" id="IPR036322">
    <property type="entry name" value="WD40_repeat_dom_sf"/>
</dbReference>
<evidence type="ECO:0000313" key="7">
    <source>
        <dbReference type="Proteomes" id="UP000054408"/>
    </source>
</evidence>
<evidence type="ECO:0000313" key="6">
    <source>
        <dbReference type="EMBL" id="KNC52728.1"/>
    </source>
</evidence>
<protein>
    <recommendedName>
        <fullName evidence="8">WD40 repeat domain-containing protein</fullName>
    </recommendedName>
</protein>
<name>A0A0L0DMT6_THETB</name>
<comment type="subcellular location">
    <subcellularLocation>
        <location evidence="1">Cytoplasm</location>
    </subcellularLocation>
</comment>
<gene>
    <name evidence="6" type="ORF">AMSG_08608</name>
</gene>
<dbReference type="SMART" id="SM00320">
    <property type="entry name" value="WD40"/>
    <property type="match status" value="5"/>
</dbReference>
<dbReference type="InterPro" id="IPR001680">
    <property type="entry name" value="WD40_rpt"/>
</dbReference>
<keyword evidence="3 5" id="KW-0853">WD repeat</keyword>
<dbReference type="eggNOG" id="ENOG502S9J8">
    <property type="taxonomic scope" value="Eukaryota"/>
</dbReference>
<keyword evidence="2" id="KW-0963">Cytoplasm</keyword>
<dbReference type="InterPro" id="IPR015943">
    <property type="entry name" value="WD40/YVTN_repeat-like_dom_sf"/>
</dbReference>
<evidence type="ECO:0000256" key="5">
    <source>
        <dbReference type="PROSITE-ProRule" id="PRU00221"/>
    </source>
</evidence>
<dbReference type="PROSITE" id="PS50082">
    <property type="entry name" value="WD_REPEATS_2"/>
    <property type="match status" value="1"/>
</dbReference>
<dbReference type="RefSeq" id="XP_013755042.1">
    <property type="nucleotide sequence ID" value="XM_013899588.1"/>
</dbReference>